<proteinExistence type="predicted"/>
<gene>
    <name evidence="2" type="ORF">XAT740_LOCUS60143</name>
</gene>
<protein>
    <recommendedName>
        <fullName evidence="1">Reverse transcriptase domain-containing protein</fullName>
    </recommendedName>
</protein>
<organism evidence="2 3">
    <name type="scientific">Adineta ricciae</name>
    <name type="common">Rotifer</name>
    <dbReference type="NCBI Taxonomy" id="249248"/>
    <lineage>
        <taxon>Eukaryota</taxon>
        <taxon>Metazoa</taxon>
        <taxon>Spiralia</taxon>
        <taxon>Gnathifera</taxon>
        <taxon>Rotifera</taxon>
        <taxon>Eurotatoria</taxon>
        <taxon>Bdelloidea</taxon>
        <taxon>Adinetida</taxon>
        <taxon>Adinetidae</taxon>
        <taxon>Adineta</taxon>
    </lineage>
</organism>
<comment type="caution">
    <text evidence="2">The sequence shown here is derived from an EMBL/GenBank/DDBJ whole genome shotgun (WGS) entry which is preliminary data.</text>
</comment>
<feature type="non-terminal residue" evidence="2">
    <location>
        <position position="1"/>
    </location>
</feature>
<evidence type="ECO:0000259" key="1">
    <source>
        <dbReference type="PROSITE" id="PS50878"/>
    </source>
</evidence>
<dbReference type="PANTHER" id="PTHR21301">
    <property type="entry name" value="REVERSE TRANSCRIPTASE"/>
    <property type="match status" value="1"/>
</dbReference>
<dbReference type="PANTHER" id="PTHR21301:SF10">
    <property type="entry name" value="REVERSE TRANSCRIPTASE DOMAIN-CONTAINING PROTEIN"/>
    <property type="match status" value="1"/>
</dbReference>
<evidence type="ECO:0000313" key="2">
    <source>
        <dbReference type="EMBL" id="CAF1678812.1"/>
    </source>
</evidence>
<dbReference type="InterPro" id="IPR043502">
    <property type="entry name" value="DNA/RNA_pol_sf"/>
</dbReference>
<dbReference type="SUPFAM" id="SSF56672">
    <property type="entry name" value="DNA/RNA polymerases"/>
    <property type="match status" value="1"/>
</dbReference>
<reference evidence="2" key="1">
    <citation type="submission" date="2021-02" db="EMBL/GenBank/DDBJ databases">
        <authorList>
            <person name="Nowell W R."/>
        </authorList>
    </citation>
    <scope>NUCLEOTIDE SEQUENCE</scope>
</reference>
<dbReference type="PROSITE" id="PS50878">
    <property type="entry name" value="RT_POL"/>
    <property type="match status" value="1"/>
</dbReference>
<feature type="domain" description="Reverse transcriptase" evidence="1">
    <location>
        <begin position="204"/>
        <end position="452"/>
    </location>
</feature>
<evidence type="ECO:0000313" key="3">
    <source>
        <dbReference type="Proteomes" id="UP000663828"/>
    </source>
</evidence>
<accession>A0A816GS73</accession>
<dbReference type="AlphaFoldDB" id="A0A816GS73"/>
<dbReference type="Pfam" id="PF00078">
    <property type="entry name" value="RVT_1"/>
    <property type="match status" value="1"/>
</dbReference>
<dbReference type="Proteomes" id="UP000663828">
    <property type="component" value="Unassembled WGS sequence"/>
</dbReference>
<sequence length="497" mass="57699">NSVTNTTDGGELESKLVWNLSSRSLTEEEYRTLEKGLSYNRISSINRPKLISNVEYLFHNISGIEKESTDYRKWDENPDDFANKEVRVLEPRQLSLAADLKSTTEKFFHDAQKSIKIRSNKNITDINDNKILLGLSKDPSILVTRPDKGRGVVVLDRHDYVKKLEDILSDTSKFKLLDKDPTISRENKLTNLLREMRKEEYLTQGEYRYIKPVGSVPARLYGLPKVHKANVPLRPIVSCIQSYNYRIGKFLANIIKSIRTNTYSLKNNAEFLKFLVENKTLANNNKMISFDIESLFTNIPVEETIDIACEKLYYTKPELRPYIPENYFRKLMYIATTGTHFLFNEKYYDQCDGVSMGTPLAALLAEIFMENFEEKYLPTLLNNNETKLLAWRRYVDDTFTIFKNDVNEDDIRQLLNTFHPCIKFTVESEIHGTIPFLDVTVKRHNDGFDTTVYRKKTTTKLMAKWDSLVPKSYKTASINAYVNRALRVCSSSDFLFR</sequence>
<dbReference type="InterPro" id="IPR000477">
    <property type="entry name" value="RT_dom"/>
</dbReference>
<dbReference type="EMBL" id="CAJNOR010014565">
    <property type="protein sequence ID" value="CAF1678812.1"/>
    <property type="molecule type" value="Genomic_DNA"/>
</dbReference>
<name>A0A816GS73_ADIRI</name>
<keyword evidence="3" id="KW-1185">Reference proteome</keyword>